<dbReference type="AlphaFoldDB" id="A0A0D8IZU8"/>
<dbReference type="GeneID" id="42856436"/>
<accession>A0A0D8IZU8</accession>
<dbReference type="RefSeq" id="WP_050005069.1">
    <property type="nucleotide sequence ID" value="NZ_JXXK01000008.1"/>
</dbReference>
<dbReference type="EMBL" id="JXXK01000008">
    <property type="protein sequence ID" value="KJF40215.1"/>
    <property type="molecule type" value="Genomic_DNA"/>
</dbReference>
<comment type="caution">
    <text evidence="1">The sequence shown here is derived from an EMBL/GenBank/DDBJ whole genome shotgun (WGS) entry which is preliminary data.</text>
</comment>
<name>A0A0D8IZU8_9FIRM</name>
<evidence type="ECO:0008006" key="3">
    <source>
        <dbReference type="Google" id="ProtNLM"/>
    </source>
</evidence>
<dbReference type="Gene3D" id="1.10.1220.10">
    <property type="entry name" value="Met repressor-like"/>
    <property type="match status" value="1"/>
</dbReference>
<dbReference type="GO" id="GO:0006355">
    <property type="term" value="P:regulation of DNA-templated transcription"/>
    <property type="evidence" value="ECO:0007669"/>
    <property type="project" value="InterPro"/>
</dbReference>
<evidence type="ECO:0000313" key="2">
    <source>
        <dbReference type="Proteomes" id="UP000032483"/>
    </source>
</evidence>
<keyword evidence="2" id="KW-1185">Reference proteome</keyword>
<proteinExistence type="predicted"/>
<protein>
    <recommendedName>
        <fullName evidence="3">CopG family transcriptional regulator</fullName>
    </recommendedName>
</protein>
<dbReference type="InterPro" id="IPR013321">
    <property type="entry name" value="Arc_rbn_hlx_hlx"/>
</dbReference>
<evidence type="ECO:0000313" key="1">
    <source>
        <dbReference type="EMBL" id="KJF40215.1"/>
    </source>
</evidence>
<organism evidence="1 2">
    <name type="scientific">Ruthenibacterium lactatiformans</name>
    <dbReference type="NCBI Taxonomy" id="1550024"/>
    <lineage>
        <taxon>Bacteria</taxon>
        <taxon>Bacillati</taxon>
        <taxon>Bacillota</taxon>
        <taxon>Clostridia</taxon>
        <taxon>Eubacteriales</taxon>
        <taxon>Oscillospiraceae</taxon>
        <taxon>Ruthenibacterium</taxon>
    </lineage>
</organism>
<sequence length="59" mass="6974">MAERNYSKEYAREKEQRKLVGANLPISIAKEFDECCKKNGVSRYSVLKQFIIDYIEKNK</sequence>
<gene>
    <name evidence="1" type="ORF">TQ39_07390</name>
</gene>
<reference evidence="1" key="1">
    <citation type="submission" date="2015-02" db="EMBL/GenBank/DDBJ databases">
        <title>A novel member of the family Ruminococcaceae isolated from human feces.</title>
        <authorList>
            <person name="Shkoporov A.N."/>
            <person name="Chaplin A.V."/>
            <person name="Motuzova O.V."/>
            <person name="Kafarskaia L.I."/>
            <person name="Khokhlova E.V."/>
            <person name="Efimov B.A."/>
        </authorList>
    </citation>
    <scope>NUCLEOTIDE SEQUENCE [LARGE SCALE GENOMIC DNA]</scope>
    <source>
        <strain evidence="1">585-1</strain>
    </source>
</reference>
<dbReference type="Proteomes" id="UP000032483">
    <property type="component" value="Unassembled WGS sequence"/>
</dbReference>